<organism evidence="2 3">
    <name type="scientific">Paenibacillus elgii</name>
    <dbReference type="NCBI Taxonomy" id="189691"/>
    <lineage>
        <taxon>Bacteria</taxon>
        <taxon>Bacillati</taxon>
        <taxon>Bacillota</taxon>
        <taxon>Bacilli</taxon>
        <taxon>Bacillales</taxon>
        <taxon>Paenibacillaceae</taxon>
        <taxon>Paenibacillus</taxon>
    </lineage>
</organism>
<dbReference type="PROSITE" id="PS50943">
    <property type="entry name" value="HTH_CROC1"/>
    <property type="match status" value="1"/>
</dbReference>
<dbReference type="RefSeq" id="WP_063182070.1">
    <property type="nucleotide sequence ID" value="NZ_LQRA01000052.1"/>
</dbReference>
<dbReference type="Pfam" id="PF01381">
    <property type="entry name" value="HTH_3"/>
    <property type="match status" value="1"/>
</dbReference>
<dbReference type="Gene3D" id="1.10.260.40">
    <property type="entry name" value="lambda repressor-like DNA-binding domains"/>
    <property type="match status" value="1"/>
</dbReference>
<evidence type="ECO:0000313" key="3">
    <source>
        <dbReference type="Proteomes" id="UP000076563"/>
    </source>
</evidence>
<comment type="caution">
    <text evidence="2">The sequence shown here is derived from an EMBL/GenBank/DDBJ whole genome shotgun (WGS) entry which is preliminary data.</text>
</comment>
<dbReference type="AlphaFoldDB" id="A0A161S451"/>
<evidence type="ECO:0000313" key="2">
    <source>
        <dbReference type="EMBL" id="KZE79349.1"/>
    </source>
</evidence>
<proteinExistence type="predicted"/>
<dbReference type="GO" id="GO:0003677">
    <property type="term" value="F:DNA binding"/>
    <property type="evidence" value="ECO:0007669"/>
    <property type="project" value="InterPro"/>
</dbReference>
<dbReference type="SMART" id="SM00530">
    <property type="entry name" value="HTH_XRE"/>
    <property type="match status" value="1"/>
</dbReference>
<dbReference type="SUPFAM" id="SSF47413">
    <property type="entry name" value="lambda repressor-like DNA-binding domains"/>
    <property type="match status" value="1"/>
</dbReference>
<feature type="domain" description="HTH cro/C1-type" evidence="1">
    <location>
        <begin position="8"/>
        <end position="62"/>
    </location>
</feature>
<dbReference type="CDD" id="cd00093">
    <property type="entry name" value="HTH_XRE"/>
    <property type="match status" value="1"/>
</dbReference>
<dbReference type="Proteomes" id="UP000076563">
    <property type="component" value="Unassembled WGS sequence"/>
</dbReference>
<reference evidence="3" key="1">
    <citation type="submission" date="2016-01" db="EMBL/GenBank/DDBJ databases">
        <title>Draft genome of Chromobacterium sp. F49.</title>
        <authorList>
            <person name="Hong K.W."/>
        </authorList>
    </citation>
    <scope>NUCLEOTIDE SEQUENCE [LARGE SCALE GENOMIC DNA]</scope>
    <source>
        <strain evidence="3">M63</strain>
    </source>
</reference>
<dbReference type="InterPro" id="IPR010982">
    <property type="entry name" value="Lambda_DNA-bd_dom_sf"/>
</dbReference>
<keyword evidence="3" id="KW-1185">Reference proteome</keyword>
<protein>
    <recommendedName>
        <fullName evidence="1">HTH cro/C1-type domain-containing protein</fullName>
    </recommendedName>
</protein>
<evidence type="ECO:0000259" key="1">
    <source>
        <dbReference type="PROSITE" id="PS50943"/>
    </source>
</evidence>
<dbReference type="EMBL" id="LQRA01000052">
    <property type="protein sequence ID" value="KZE79349.1"/>
    <property type="molecule type" value="Genomic_DNA"/>
</dbReference>
<accession>A0A161S451</accession>
<sequence length="78" mass="8641">MSPREISLRTARLLSGYTLKEAAAHAGISVSVLSEFEKKSWETTLNVAISLLELYQVSVDVVNFSEKSNNLKRNSQAI</sequence>
<name>A0A161S451_9BACL</name>
<gene>
    <name evidence="2" type="ORF">AV654_17930</name>
</gene>
<dbReference type="InterPro" id="IPR001387">
    <property type="entry name" value="Cro/C1-type_HTH"/>
</dbReference>